<gene>
    <name evidence="1" type="ORF">ABIE13_005011</name>
</gene>
<comment type="caution">
    <text evidence="1">The sequence shown here is derived from an EMBL/GenBank/DDBJ whole genome shotgun (WGS) entry which is preliminary data.</text>
</comment>
<accession>A0ABV2QFR9</accession>
<dbReference type="EMBL" id="JBEPSH010000012">
    <property type="protein sequence ID" value="MET4579874.1"/>
    <property type="molecule type" value="Genomic_DNA"/>
</dbReference>
<sequence>MQITRDKLAAPGAIATFAAQTDWSPMTARNRRSIHRFSALSTFKLVLMASASLAFLSACGGGGSDSGENQGSEVGAALGRWAPFACGDTDVGGTDTQSRGYMLFTRGANNAINTTGNKFLYSGSNCSGTRSFYQPESALITQARLTPQGVETYSGYTLRRYQNENINLQTGQVFNSYQLTFMTTPANAICLTAQTQALTAADIVQMHETDNSQILNCGSWEKLGDGNFQL</sequence>
<protein>
    <recommendedName>
        <fullName evidence="3">Lipocalin-like domain-containing protein</fullName>
    </recommendedName>
</protein>
<name>A0ABV2QFR9_9BURK</name>
<evidence type="ECO:0000313" key="2">
    <source>
        <dbReference type="Proteomes" id="UP001549320"/>
    </source>
</evidence>
<evidence type="ECO:0008006" key="3">
    <source>
        <dbReference type="Google" id="ProtNLM"/>
    </source>
</evidence>
<evidence type="ECO:0000313" key="1">
    <source>
        <dbReference type="EMBL" id="MET4579874.1"/>
    </source>
</evidence>
<dbReference type="Proteomes" id="UP001549320">
    <property type="component" value="Unassembled WGS sequence"/>
</dbReference>
<dbReference type="RefSeq" id="WP_354448377.1">
    <property type="nucleotide sequence ID" value="NZ_JBEPSH010000012.1"/>
</dbReference>
<keyword evidence="2" id="KW-1185">Reference proteome</keyword>
<reference evidence="1 2" key="1">
    <citation type="submission" date="2024-06" db="EMBL/GenBank/DDBJ databases">
        <title>Sorghum-associated microbial communities from plants grown in Nebraska, USA.</title>
        <authorList>
            <person name="Schachtman D."/>
        </authorList>
    </citation>
    <scope>NUCLEOTIDE SEQUENCE [LARGE SCALE GENOMIC DNA]</scope>
    <source>
        <strain evidence="1 2">2709</strain>
    </source>
</reference>
<organism evidence="1 2">
    <name type="scientific">Ottowia thiooxydans</name>
    <dbReference type="NCBI Taxonomy" id="219182"/>
    <lineage>
        <taxon>Bacteria</taxon>
        <taxon>Pseudomonadati</taxon>
        <taxon>Pseudomonadota</taxon>
        <taxon>Betaproteobacteria</taxon>
        <taxon>Burkholderiales</taxon>
        <taxon>Comamonadaceae</taxon>
        <taxon>Ottowia</taxon>
    </lineage>
</organism>
<proteinExistence type="predicted"/>